<dbReference type="RefSeq" id="WP_057274741.1">
    <property type="nucleotide sequence ID" value="NZ_JACYVS010000002.1"/>
</dbReference>
<evidence type="ECO:0000313" key="3">
    <source>
        <dbReference type="Proteomes" id="UP001213771"/>
    </source>
</evidence>
<sequence length="186" mass="21758">MKTVNPISNSKKFDIGHVFYRFEDKQFYINNLMSFIKNGLESKQRILIIENMRALPLIKANIDKKFNHKQKESIRLINNFDYYLANGDFYTKTILSHFQEDLSMLKMKNTMIKTWAHVEWASEKPDVLLLEEFESTADNFVKEEGMVSVCASAADSLSCTLDTTLQQLHQYIMTDHNFFISPFYNG</sequence>
<evidence type="ECO:0000313" key="2">
    <source>
        <dbReference type="EMBL" id="MDD9783187.1"/>
    </source>
</evidence>
<feature type="domain" description="MEDS" evidence="1">
    <location>
        <begin position="17"/>
        <end position="157"/>
    </location>
</feature>
<reference evidence="2 3" key="1">
    <citation type="submission" date="2023-02" db="EMBL/GenBank/DDBJ databases">
        <authorList>
            <person name="Olszewska D."/>
        </authorList>
    </citation>
    <scope>NUCLEOTIDE SEQUENCE [LARGE SCALE GENOMIC DNA]</scope>
    <source>
        <strain evidence="2 3">FDU301</strain>
    </source>
</reference>
<dbReference type="AlphaFoldDB" id="A0ABD4WSK1"/>
<organism evidence="2 3">
    <name type="scientific">Priestia megaterium</name>
    <name type="common">Bacillus megaterium</name>
    <dbReference type="NCBI Taxonomy" id="1404"/>
    <lineage>
        <taxon>Bacteria</taxon>
        <taxon>Bacillati</taxon>
        <taxon>Bacillota</taxon>
        <taxon>Bacilli</taxon>
        <taxon>Bacillales</taxon>
        <taxon>Bacillaceae</taxon>
        <taxon>Priestia</taxon>
    </lineage>
</organism>
<gene>
    <name evidence="2" type="ORF">PVE99_12375</name>
</gene>
<accession>A0ABD4WSK1</accession>
<dbReference type="Pfam" id="PF14417">
    <property type="entry name" value="MEDS"/>
    <property type="match status" value="1"/>
</dbReference>
<protein>
    <submittedName>
        <fullName evidence="2">MEDS domain-containing protein</fullName>
    </submittedName>
</protein>
<name>A0ABD4WSK1_PRIMG</name>
<dbReference type="InterPro" id="IPR025847">
    <property type="entry name" value="MEDS_domain"/>
</dbReference>
<proteinExistence type="predicted"/>
<comment type="caution">
    <text evidence="2">The sequence shown here is derived from an EMBL/GenBank/DDBJ whole genome shotgun (WGS) entry which is preliminary data.</text>
</comment>
<dbReference type="Proteomes" id="UP001213771">
    <property type="component" value="Unassembled WGS sequence"/>
</dbReference>
<dbReference type="EMBL" id="JARAOX010000169">
    <property type="protein sequence ID" value="MDD9783187.1"/>
    <property type="molecule type" value="Genomic_DNA"/>
</dbReference>
<evidence type="ECO:0000259" key="1">
    <source>
        <dbReference type="Pfam" id="PF14417"/>
    </source>
</evidence>